<dbReference type="PANTHER" id="PTHR32099">
    <property type="entry name" value="CYSTEINE-RICH REPEAT SECRETORY PROTEIN"/>
    <property type="match status" value="1"/>
</dbReference>
<feature type="signal peptide" evidence="3">
    <location>
        <begin position="1"/>
        <end position="24"/>
    </location>
</feature>
<gene>
    <name evidence="5" type="ORF">EJB05_00521</name>
</gene>
<evidence type="ECO:0000256" key="3">
    <source>
        <dbReference type="SAM" id="SignalP"/>
    </source>
</evidence>
<keyword evidence="2" id="KW-0677">Repeat</keyword>
<proteinExistence type="predicted"/>
<evidence type="ECO:0000313" key="6">
    <source>
        <dbReference type="Proteomes" id="UP000324897"/>
    </source>
</evidence>
<dbReference type="Gene3D" id="3.30.430.20">
    <property type="entry name" value="Gnk2 domain, C-X8-C-X2-C motif"/>
    <property type="match status" value="2"/>
</dbReference>
<dbReference type="Proteomes" id="UP000324897">
    <property type="component" value="Chromosome 6"/>
</dbReference>
<evidence type="ECO:0000256" key="2">
    <source>
        <dbReference type="ARBA" id="ARBA00022737"/>
    </source>
</evidence>
<dbReference type="PROSITE" id="PS51473">
    <property type="entry name" value="GNK2"/>
    <property type="match status" value="1"/>
</dbReference>
<dbReference type="PANTHER" id="PTHR32099:SF102">
    <property type="entry name" value="OS12G0608700 PROTEIN"/>
    <property type="match status" value="1"/>
</dbReference>
<evidence type="ECO:0000313" key="5">
    <source>
        <dbReference type="EMBL" id="TVU49223.1"/>
    </source>
</evidence>
<feature type="chain" id="PRO_5023807526" description="Gnk2-homologous domain-containing protein" evidence="3">
    <location>
        <begin position="25"/>
        <end position="270"/>
    </location>
</feature>
<sequence>MASRLTTFLLRATVALALVAASSAWYDDDDILLPFAPTCSTTNNYTDGCASESNMASLLAAMPAANGWFFNGTACAGNDTVYGLIMCYADRNATECLDCLARALAGITDVCPGSRTVSAAYDACLLREAFFVFELGGGGEEKVDAAALDAARSGLMNGLAKTAADSPPLLLVNGSAPYVGKDNKTEEVYGLAQCTRDLTAGQCAWCLTTYVGKMREVFGNHTGGATKGYSCYVRYRIGAFEITLLPAPTVAPPPSSLPAAPQPAPAAYHP</sequence>
<name>A0A5J9WM92_9POAL</name>
<evidence type="ECO:0000256" key="1">
    <source>
        <dbReference type="ARBA" id="ARBA00022729"/>
    </source>
</evidence>
<evidence type="ECO:0000259" key="4">
    <source>
        <dbReference type="PROSITE" id="PS51473"/>
    </source>
</evidence>
<dbReference type="Gramene" id="TVU49223">
    <property type="protein sequence ID" value="TVU49223"/>
    <property type="gene ID" value="EJB05_00521"/>
</dbReference>
<dbReference type="CDD" id="cd23509">
    <property type="entry name" value="Gnk2-like"/>
    <property type="match status" value="2"/>
</dbReference>
<feature type="domain" description="Gnk2-homologous" evidence="4">
    <location>
        <begin position="130"/>
        <end position="240"/>
    </location>
</feature>
<accession>A0A5J9WM92</accession>
<dbReference type="InterPro" id="IPR038408">
    <property type="entry name" value="GNK2_sf"/>
</dbReference>
<protein>
    <recommendedName>
        <fullName evidence="4">Gnk2-homologous domain-containing protein</fullName>
    </recommendedName>
</protein>
<keyword evidence="1 3" id="KW-0732">Signal</keyword>
<dbReference type="InterPro" id="IPR002902">
    <property type="entry name" value="GNK2"/>
</dbReference>
<dbReference type="Pfam" id="PF01657">
    <property type="entry name" value="Stress-antifung"/>
    <property type="match status" value="2"/>
</dbReference>
<feature type="non-terminal residue" evidence="5">
    <location>
        <position position="1"/>
    </location>
</feature>
<dbReference type="EMBL" id="RWGY01000002">
    <property type="protein sequence ID" value="TVU49223.1"/>
    <property type="molecule type" value="Genomic_DNA"/>
</dbReference>
<dbReference type="OrthoDB" id="678992at2759"/>
<dbReference type="AlphaFoldDB" id="A0A5J9WM92"/>
<reference evidence="5 6" key="1">
    <citation type="journal article" date="2019" name="Sci. Rep.">
        <title>A high-quality genome of Eragrostis curvula grass provides insights into Poaceae evolution and supports new strategies to enhance forage quality.</title>
        <authorList>
            <person name="Carballo J."/>
            <person name="Santos B.A.C.M."/>
            <person name="Zappacosta D."/>
            <person name="Garbus I."/>
            <person name="Selva J.P."/>
            <person name="Gallo C.A."/>
            <person name="Diaz A."/>
            <person name="Albertini E."/>
            <person name="Caccamo M."/>
            <person name="Echenique V."/>
        </authorList>
    </citation>
    <scope>NUCLEOTIDE SEQUENCE [LARGE SCALE GENOMIC DNA]</scope>
    <source>
        <strain evidence="6">cv. Victoria</strain>
        <tissue evidence="5">Leaf</tissue>
    </source>
</reference>
<organism evidence="5 6">
    <name type="scientific">Eragrostis curvula</name>
    <name type="common">weeping love grass</name>
    <dbReference type="NCBI Taxonomy" id="38414"/>
    <lineage>
        <taxon>Eukaryota</taxon>
        <taxon>Viridiplantae</taxon>
        <taxon>Streptophyta</taxon>
        <taxon>Embryophyta</taxon>
        <taxon>Tracheophyta</taxon>
        <taxon>Spermatophyta</taxon>
        <taxon>Magnoliopsida</taxon>
        <taxon>Liliopsida</taxon>
        <taxon>Poales</taxon>
        <taxon>Poaceae</taxon>
        <taxon>PACMAD clade</taxon>
        <taxon>Chloridoideae</taxon>
        <taxon>Eragrostideae</taxon>
        <taxon>Eragrostidinae</taxon>
        <taxon>Eragrostis</taxon>
    </lineage>
</organism>
<keyword evidence="6" id="KW-1185">Reference proteome</keyword>
<comment type="caution">
    <text evidence="5">The sequence shown here is derived from an EMBL/GenBank/DDBJ whole genome shotgun (WGS) entry which is preliminary data.</text>
</comment>